<dbReference type="EMBL" id="JBHLYW010000009">
    <property type="protein sequence ID" value="MFC0077819.1"/>
    <property type="molecule type" value="Genomic_DNA"/>
</dbReference>
<comment type="caution">
    <text evidence="2">The sequence shown here is derived from an EMBL/GenBank/DDBJ whole genome shotgun (WGS) entry which is preliminary data.</text>
</comment>
<accession>A0ABV6BUV6</accession>
<organism evidence="2 3">
    <name type="scientific">Flavobacterium procerum</name>
    <dbReference type="NCBI Taxonomy" id="1455569"/>
    <lineage>
        <taxon>Bacteria</taxon>
        <taxon>Pseudomonadati</taxon>
        <taxon>Bacteroidota</taxon>
        <taxon>Flavobacteriia</taxon>
        <taxon>Flavobacteriales</taxon>
        <taxon>Flavobacteriaceae</taxon>
        <taxon>Flavobacterium</taxon>
    </lineage>
</organism>
<feature type="transmembrane region" description="Helical" evidence="1">
    <location>
        <begin position="112"/>
        <end position="132"/>
    </location>
</feature>
<evidence type="ECO:0000313" key="3">
    <source>
        <dbReference type="Proteomes" id="UP001589734"/>
    </source>
</evidence>
<gene>
    <name evidence="2" type="ORF">ACFFLS_12285</name>
</gene>
<feature type="transmembrane region" description="Helical" evidence="1">
    <location>
        <begin position="20"/>
        <end position="38"/>
    </location>
</feature>
<keyword evidence="1" id="KW-0472">Membrane</keyword>
<protein>
    <submittedName>
        <fullName evidence="2">Uncharacterized protein</fullName>
    </submittedName>
</protein>
<keyword evidence="3" id="KW-1185">Reference proteome</keyword>
<feature type="transmembrane region" description="Helical" evidence="1">
    <location>
        <begin position="50"/>
        <end position="73"/>
    </location>
</feature>
<evidence type="ECO:0000313" key="2">
    <source>
        <dbReference type="EMBL" id="MFC0077819.1"/>
    </source>
</evidence>
<dbReference type="RefSeq" id="WP_379686547.1">
    <property type="nucleotide sequence ID" value="NZ_JBHLYW010000009.1"/>
</dbReference>
<dbReference type="Proteomes" id="UP001589734">
    <property type="component" value="Unassembled WGS sequence"/>
</dbReference>
<keyword evidence="1" id="KW-0812">Transmembrane</keyword>
<feature type="transmembrane region" description="Helical" evidence="1">
    <location>
        <begin position="80"/>
        <end position="100"/>
    </location>
</feature>
<evidence type="ECO:0000256" key="1">
    <source>
        <dbReference type="SAM" id="Phobius"/>
    </source>
</evidence>
<sequence>MKRTIKNLTGYLAENPKRLFLIDSAGAFMTALLLFIILRHFSEYFGMPKTVLICLSAAAVSFSIYSVACFLLLKRTRTLFIKIIGIANLLYCVAVIGLVIQYRGLLTIMGTGYFLAETAVICALGFIELSAAEEIKKSGRQLNY</sequence>
<reference evidence="2 3" key="1">
    <citation type="submission" date="2024-09" db="EMBL/GenBank/DDBJ databases">
        <authorList>
            <person name="Sun Q."/>
            <person name="Mori K."/>
        </authorList>
    </citation>
    <scope>NUCLEOTIDE SEQUENCE [LARGE SCALE GENOMIC DNA]</scope>
    <source>
        <strain evidence="2 3">CGMCC 1.12926</strain>
    </source>
</reference>
<proteinExistence type="predicted"/>
<keyword evidence="1" id="KW-1133">Transmembrane helix</keyword>
<name>A0ABV6BUV6_9FLAO</name>